<dbReference type="Pfam" id="PF01381">
    <property type="entry name" value="HTH_3"/>
    <property type="match status" value="1"/>
</dbReference>
<dbReference type="PROSITE" id="PS50943">
    <property type="entry name" value="HTH_CROC1"/>
    <property type="match status" value="1"/>
</dbReference>
<dbReference type="OrthoDB" id="3831186at2"/>
<dbReference type="CDD" id="cd00093">
    <property type="entry name" value="HTH_XRE"/>
    <property type="match status" value="1"/>
</dbReference>
<feature type="domain" description="HTH cro/C1-type" evidence="2">
    <location>
        <begin position="15"/>
        <end position="69"/>
    </location>
</feature>
<evidence type="ECO:0000259" key="2">
    <source>
        <dbReference type="PROSITE" id="PS50943"/>
    </source>
</evidence>
<reference evidence="3 4" key="1">
    <citation type="submission" date="2018-08" db="EMBL/GenBank/DDBJ databases">
        <title>Muricauda nanhaiensis sp. nov., isolated from seawater of the South China Sea.</title>
        <authorList>
            <person name="Dang Y."/>
        </authorList>
    </citation>
    <scope>NUCLEOTIDE SEQUENCE [LARGE SCALE GENOMIC DNA]</scope>
    <source>
        <strain evidence="3 4">SM1704</strain>
    </source>
</reference>
<gene>
    <name evidence="3" type="ORF">DX873_11110</name>
</gene>
<dbReference type="AlphaFoldDB" id="A0A371JQW2"/>
<keyword evidence="4" id="KW-1185">Reference proteome</keyword>
<comment type="caution">
    <text evidence="3">The sequence shown here is derived from an EMBL/GenBank/DDBJ whole genome shotgun (WGS) entry which is preliminary data.</text>
</comment>
<dbReference type="InterPro" id="IPR010982">
    <property type="entry name" value="Lambda_DNA-bd_dom_sf"/>
</dbReference>
<dbReference type="PANTHER" id="PTHR46558">
    <property type="entry name" value="TRACRIPTIONAL REGULATORY PROTEIN-RELATED-RELATED"/>
    <property type="match status" value="1"/>
</dbReference>
<proteinExistence type="predicted"/>
<evidence type="ECO:0000256" key="1">
    <source>
        <dbReference type="ARBA" id="ARBA00023125"/>
    </source>
</evidence>
<dbReference type="EMBL" id="QTJX01000002">
    <property type="protein sequence ID" value="RDY59892.1"/>
    <property type="molecule type" value="Genomic_DNA"/>
</dbReference>
<dbReference type="Proteomes" id="UP000261828">
    <property type="component" value="Unassembled WGS sequence"/>
</dbReference>
<protein>
    <submittedName>
        <fullName evidence="3">Helix-turn-helix domain-containing protein</fullName>
    </submittedName>
</protein>
<dbReference type="Gene3D" id="1.10.260.40">
    <property type="entry name" value="lambda repressor-like DNA-binding domains"/>
    <property type="match status" value="1"/>
</dbReference>
<dbReference type="SUPFAM" id="SSF47413">
    <property type="entry name" value="lambda repressor-like DNA-binding domains"/>
    <property type="match status" value="1"/>
</dbReference>
<accession>A0A371JQW2</accession>
<evidence type="ECO:0000313" key="3">
    <source>
        <dbReference type="EMBL" id="RDY59892.1"/>
    </source>
</evidence>
<name>A0A371JQW2_9FLAO</name>
<dbReference type="SMART" id="SM00530">
    <property type="entry name" value="HTH_XRE"/>
    <property type="match status" value="1"/>
</dbReference>
<sequence>MCNNITQYSNFMYILKQLRRKKNISQTDLAKEIGVSLRTIQLYEKKNANIPIKNLTKIADYFEMTIAELYLYEVNDFEESYIRKQPFAKHGSIFYPLQHGKYLIMTPLVLTEHYTEYIRNIDLTNKKIPFKTGFVIDSLEEAPCMAFEVSGDSMNDQTIKAIPNKTIVLGIGLEKDQFSNTSMELLNKPYVLVCKDRIICKQISGYDDQKKSVRCHNLNKSPEYQDFDLPLDEILQVFKVLKKQL</sequence>
<organism evidence="3 4">
    <name type="scientific">Flagellimonas nanhaiensis</name>
    <dbReference type="NCBI Taxonomy" id="2292706"/>
    <lineage>
        <taxon>Bacteria</taxon>
        <taxon>Pseudomonadati</taxon>
        <taxon>Bacteroidota</taxon>
        <taxon>Flavobacteriia</taxon>
        <taxon>Flavobacteriales</taxon>
        <taxon>Flavobacteriaceae</taxon>
        <taxon>Flagellimonas</taxon>
    </lineage>
</organism>
<evidence type="ECO:0000313" key="4">
    <source>
        <dbReference type="Proteomes" id="UP000261828"/>
    </source>
</evidence>
<dbReference type="GO" id="GO:0003677">
    <property type="term" value="F:DNA binding"/>
    <property type="evidence" value="ECO:0007669"/>
    <property type="project" value="UniProtKB-KW"/>
</dbReference>
<dbReference type="InterPro" id="IPR001387">
    <property type="entry name" value="Cro/C1-type_HTH"/>
</dbReference>
<dbReference type="PANTHER" id="PTHR46558:SF11">
    <property type="entry name" value="HTH-TYPE TRANSCRIPTIONAL REGULATOR XRE"/>
    <property type="match status" value="1"/>
</dbReference>
<keyword evidence="1" id="KW-0238">DNA-binding</keyword>